<dbReference type="SMART" id="SM00387">
    <property type="entry name" value="HATPase_c"/>
    <property type="match status" value="1"/>
</dbReference>
<dbReference type="Pfam" id="PF07494">
    <property type="entry name" value="Reg_prop"/>
    <property type="match status" value="4"/>
</dbReference>
<dbReference type="RefSeq" id="WP_311954059.1">
    <property type="nucleotide sequence ID" value="NZ_JAVLVU010000001.1"/>
</dbReference>
<evidence type="ECO:0000256" key="3">
    <source>
        <dbReference type="ARBA" id="ARBA00022553"/>
    </source>
</evidence>
<dbReference type="Pfam" id="PF00512">
    <property type="entry name" value="HisKA"/>
    <property type="match status" value="1"/>
</dbReference>
<gene>
    <name evidence="12" type="ORF">QE417_004538</name>
</gene>
<dbReference type="PANTHER" id="PTHR43547:SF2">
    <property type="entry name" value="HYBRID SIGNAL TRANSDUCTION HISTIDINE KINASE C"/>
    <property type="match status" value="1"/>
</dbReference>
<feature type="domain" description="Histidine kinase" evidence="10">
    <location>
        <begin position="846"/>
        <end position="1061"/>
    </location>
</feature>
<proteinExistence type="predicted"/>
<dbReference type="Gene3D" id="2.60.40.10">
    <property type="entry name" value="Immunoglobulins"/>
    <property type="match status" value="1"/>
</dbReference>
<sequence>MLNTGKKVYLLLFFAFAVVFSTTAQTPLLHLGGGHQMPNYAQRSYSTNDGLPSKSVTCALRSKTGIMWLGTANGLCRFDGYSFKVFVSRSGNLQGLSNNFINSLAEDQDGNIWIGTMDGLCILEPKEEKFRSFRHDARNAQSISNDKIWSVLCDRNNNIWVGTDDGFNQYERKNDEFLVYRPDAKNSNAMVGKSVNSIIEGEGPDLWLGNWGGGLTRFNRSSKVFRSFKQEWKAGSKNPNDVWSVVWGKDKTLWVSTYWKGLYNFNPRTQQFKYFGGPDADNPSVFSAVAVSNEKLLVGGTAGIFWLNIATNKWIKVNDGTFYANGEIYDDRAGRFWLCTNSGLIKLDTNQYKFNFASFNIGQKAVKALLEQDSLLWLGTNNGLYQFDLRTGQTTEFRYNGNSRAISSNDISKLYIDSKKQLWVLTENGFDLYNKNNRTFTNFTHHSKLGSLFNEDVFRDMIELTPGKYLLATDAGLKTFNSANQTFEHYYNQPNNPNSISNNHLYCLSKDLDGTIWIGTAGGGVNRFDPATKTFRRYLRKDNSKGDISDNTINNIFRDSRGGIWICTVNGLNRYDRKQDNFISYSNNNGFASNEFNNICEDAEGKLWVLTGTGLSRFDPVNLEVKNFDEADGAFVSDRIAKGPGGLMLVAGPSGILYFSPAQIKLNAQKPPVYLTDLQIFNRSVVPGVGSVLKKYGINAADEIRLSHGQNMFSVEFSALNYTNSEKNNYAYKLLGFDKKWNYVGNQRKATYTNLNPGRYTLKVKAANNDGYWNEAGKEIKIIITPAWYATWWAYSIYLLIIAGLVTVFVFYKSRQAKLQYRIKVANIESEKEKELSEKKLSFFTNISHEFRTPLTLIINPVKELLYKNDQNIDTTSLNIVYRNARRLLGLVDQLLLFRKAGDDDELRVSMVNIVELTKEVFLCFTHQARVKNIQYDFHSPDSPIEVLLDREKVEIVLFNLLSNAVKFTPPHGRIEVKVSESENTAIIQVSDTGRGIPASIGEKLYNRFYQEPHQSNAPMGGFGIGLYLVKTFIERHKGKVTYESELGAGTVFKVELLKGKEHLDKAQIVEDTASSSVLLREMIDDEVTVNASVEAATEPDLMQPLASDSKTILVVDDNDEIREYIKLIFKLDHQVLEAADGETGLNLVKETMPDIVISDVMMPGMSGIELCNLIKDDASISHIPVILLTASSSPEIKLKGIEGGADDYISKPFDRDLLKARVSSILKSRNTLQQYFYNEITLSPGNLKISNEYKQFLDLCIKVVEKHLQDADFSILVLAQELGISKSNLNNRVKSISGLSPNNFIRFIRLRKAAELFINTNNTIMETAYQVGINDAKYFREQFSKLFNMNPSQYIKKYRNPAFYQNTVSPALRQAKK</sequence>
<evidence type="ECO:0000256" key="8">
    <source>
        <dbReference type="SAM" id="SignalP"/>
    </source>
</evidence>
<dbReference type="InterPro" id="IPR018060">
    <property type="entry name" value="HTH_AraC"/>
</dbReference>
<dbReference type="SMART" id="SM00342">
    <property type="entry name" value="HTH_ARAC"/>
    <property type="match status" value="1"/>
</dbReference>
<name>A0ABU3H0B8_9SPHI</name>
<dbReference type="InterPro" id="IPR036097">
    <property type="entry name" value="HisK_dim/P_sf"/>
</dbReference>
<evidence type="ECO:0000256" key="6">
    <source>
        <dbReference type="PROSITE-ProRule" id="PRU00169"/>
    </source>
</evidence>
<evidence type="ECO:0000256" key="5">
    <source>
        <dbReference type="ARBA" id="ARBA00023163"/>
    </source>
</evidence>
<dbReference type="Gene3D" id="1.10.287.130">
    <property type="match status" value="1"/>
</dbReference>
<dbReference type="InterPro" id="IPR009057">
    <property type="entry name" value="Homeodomain-like_sf"/>
</dbReference>
<evidence type="ECO:0000256" key="2">
    <source>
        <dbReference type="ARBA" id="ARBA00012438"/>
    </source>
</evidence>
<feature type="transmembrane region" description="Helical" evidence="7">
    <location>
        <begin position="792"/>
        <end position="812"/>
    </location>
</feature>
<dbReference type="EC" id="2.7.13.3" evidence="2"/>
<dbReference type="EMBL" id="JAVLVU010000001">
    <property type="protein sequence ID" value="MDT3405466.1"/>
    <property type="molecule type" value="Genomic_DNA"/>
</dbReference>
<dbReference type="PROSITE" id="PS50110">
    <property type="entry name" value="RESPONSE_REGULATORY"/>
    <property type="match status" value="1"/>
</dbReference>
<dbReference type="CDD" id="cd00146">
    <property type="entry name" value="PKD"/>
    <property type="match status" value="1"/>
</dbReference>
<dbReference type="Pfam" id="PF00072">
    <property type="entry name" value="Response_reg"/>
    <property type="match status" value="1"/>
</dbReference>
<comment type="catalytic activity">
    <reaction evidence="1">
        <text>ATP + protein L-histidine = ADP + protein N-phospho-L-histidine.</text>
        <dbReference type="EC" id="2.7.13.3"/>
    </reaction>
</comment>
<dbReference type="InterPro" id="IPR011006">
    <property type="entry name" value="CheY-like_superfamily"/>
</dbReference>
<feature type="signal peptide" evidence="8">
    <location>
        <begin position="1"/>
        <end position="24"/>
    </location>
</feature>
<dbReference type="InterPro" id="IPR004358">
    <property type="entry name" value="Sig_transdc_His_kin-like_C"/>
</dbReference>
<evidence type="ECO:0000259" key="10">
    <source>
        <dbReference type="PROSITE" id="PS50109"/>
    </source>
</evidence>
<feature type="chain" id="PRO_5046039773" description="histidine kinase" evidence="8">
    <location>
        <begin position="25"/>
        <end position="1378"/>
    </location>
</feature>
<dbReference type="SMART" id="SM00388">
    <property type="entry name" value="HisKA"/>
    <property type="match status" value="1"/>
</dbReference>
<dbReference type="Gene3D" id="3.40.50.2300">
    <property type="match status" value="1"/>
</dbReference>
<evidence type="ECO:0000256" key="4">
    <source>
        <dbReference type="ARBA" id="ARBA00023015"/>
    </source>
</evidence>
<dbReference type="InterPro" id="IPR015943">
    <property type="entry name" value="WD40/YVTN_repeat-like_dom_sf"/>
</dbReference>
<reference evidence="13" key="1">
    <citation type="submission" date="2023-07" db="EMBL/GenBank/DDBJ databases">
        <title>Functional and genomic diversity of the sorghum phyllosphere microbiome.</title>
        <authorList>
            <person name="Shade A."/>
        </authorList>
    </citation>
    <scope>NUCLEOTIDE SEQUENCE [LARGE SCALE GENOMIC DNA]</scope>
    <source>
        <strain evidence="13">SORGH_AS_0422</strain>
    </source>
</reference>
<evidence type="ECO:0000259" key="11">
    <source>
        <dbReference type="PROSITE" id="PS50110"/>
    </source>
</evidence>
<dbReference type="Gene3D" id="3.30.565.10">
    <property type="entry name" value="Histidine kinase-like ATPase, C-terminal domain"/>
    <property type="match status" value="1"/>
</dbReference>
<evidence type="ECO:0000313" key="13">
    <source>
        <dbReference type="Proteomes" id="UP001258315"/>
    </source>
</evidence>
<evidence type="ECO:0000313" key="12">
    <source>
        <dbReference type="EMBL" id="MDT3405466.1"/>
    </source>
</evidence>
<keyword evidence="7" id="KW-0472">Membrane</keyword>
<dbReference type="PROSITE" id="PS01124">
    <property type="entry name" value="HTH_ARAC_FAMILY_2"/>
    <property type="match status" value="1"/>
</dbReference>
<accession>A0ABU3H0B8</accession>
<dbReference type="SUPFAM" id="SSF47384">
    <property type="entry name" value="Homodimeric domain of signal transducing histidine kinase"/>
    <property type="match status" value="1"/>
</dbReference>
<dbReference type="CDD" id="cd00082">
    <property type="entry name" value="HisKA"/>
    <property type="match status" value="1"/>
</dbReference>
<dbReference type="PANTHER" id="PTHR43547">
    <property type="entry name" value="TWO-COMPONENT HISTIDINE KINASE"/>
    <property type="match status" value="1"/>
</dbReference>
<keyword evidence="12" id="KW-0418">Kinase</keyword>
<dbReference type="InterPro" id="IPR011123">
    <property type="entry name" value="Y_Y_Y"/>
</dbReference>
<feature type="domain" description="Response regulatory" evidence="11">
    <location>
        <begin position="1112"/>
        <end position="1227"/>
    </location>
</feature>
<dbReference type="Gene3D" id="2.130.10.10">
    <property type="entry name" value="YVTN repeat-like/Quinoprotein amine dehydrogenase"/>
    <property type="match status" value="3"/>
</dbReference>
<keyword evidence="7" id="KW-1133">Transmembrane helix</keyword>
<dbReference type="InterPro" id="IPR013783">
    <property type="entry name" value="Ig-like_fold"/>
</dbReference>
<dbReference type="SMART" id="SM00448">
    <property type="entry name" value="REC"/>
    <property type="match status" value="1"/>
</dbReference>
<dbReference type="GO" id="GO:0016301">
    <property type="term" value="F:kinase activity"/>
    <property type="evidence" value="ECO:0007669"/>
    <property type="project" value="UniProtKB-KW"/>
</dbReference>
<dbReference type="Pfam" id="PF02518">
    <property type="entry name" value="HATPase_c"/>
    <property type="match status" value="1"/>
</dbReference>
<protein>
    <recommendedName>
        <fullName evidence="2">histidine kinase</fullName>
        <ecNumber evidence="2">2.7.13.3</ecNumber>
    </recommendedName>
</protein>
<dbReference type="InterPro" id="IPR003661">
    <property type="entry name" value="HisK_dim/P_dom"/>
</dbReference>
<dbReference type="CDD" id="cd00075">
    <property type="entry name" value="HATPase"/>
    <property type="match status" value="1"/>
</dbReference>
<evidence type="ECO:0000256" key="1">
    <source>
        <dbReference type="ARBA" id="ARBA00000085"/>
    </source>
</evidence>
<dbReference type="Pfam" id="PF12833">
    <property type="entry name" value="HTH_18"/>
    <property type="match status" value="1"/>
</dbReference>
<dbReference type="Proteomes" id="UP001258315">
    <property type="component" value="Unassembled WGS sequence"/>
</dbReference>
<keyword evidence="8" id="KW-0732">Signal</keyword>
<organism evidence="12 13">
    <name type="scientific">Mucilaginibacter terrae</name>
    <dbReference type="NCBI Taxonomy" id="1955052"/>
    <lineage>
        <taxon>Bacteria</taxon>
        <taxon>Pseudomonadati</taxon>
        <taxon>Bacteroidota</taxon>
        <taxon>Sphingobacteriia</taxon>
        <taxon>Sphingobacteriales</taxon>
        <taxon>Sphingobacteriaceae</taxon>
        <taxon>Mucilaginibacter</taxon>
    </lineage>
</organism>
<dbReference type="InterPro" id="IPR003594">
    <property type="entry name" value="HATPase_dom"/>
</dbReference>
<dbReference type="Gene3D" id="1.10.10.60">
    <property type="entry name" value="Homeodomain-like"/>
    <property type="match status" value="1"/>
</dbReference>
<keyword evidence="4" id="KW-0805">Transcription regulation</keyword>
<keyword evidence="12" id="KW-0808">Transferase</keyword>
<dbReference type="SUPFAM" id="SSF63829">
    <property type="entry name" value="Calcium-dependent phosphotriesterase"/>
    <property type="match status" value="3"/>
</dbReference>
<feature type="domain" description="HTH araC/xylS-type" evidence="9">
    <location>
        <begin position="1259"/>
        <end position="1358"/>
    </location>
</feature>
<evidence type="ECO:0000256" key="7">
    <source>
        <dbReference type="SAM" id="Phobius"/>
    </source>
</evidence>
<dbReference type="SUPFAM" id="SSF55874">
    <property type="entry name" value="ATPase domain of HSP90 chaperone/DNA topoisomerase II/histidine kinase"/>
    <property type="match status" value="1"/>
</dbReference>
<dbReference type="SUPFAM" id="SSF52172">
    <property type="entry name" value="CheY-like"/>
    <property type="match status" value="1"/>
</dbReference>
<dbReference type="InterPro" id="IPR036890">
    <property type="entry name" value="HATPase_C_sf"/>
</dbReference>
<keyword evidence="13" id="KW-1185">Reference proteome</keyword>
<dbReference type="Pfam" id="PF07495">
    <property type="entry name" value="Y_Y_Y"/>
    <property type="match status" value="1"/>
</dbReference>
<keyword evidence="7" id="KW-0812">Transmembrane</keyword>
<dbReference type="SUPFAM" id="SSF46689">
    <property type="entry name" value="Homeodomain-like"/>
    <property type="match status" value="1"/>
</dbReference>
<keyword evidence="5" id="KW-0804">Transcription</keyword>
<comment type="caution">
    <text evidence="12">The sequence shown here is derived from an EMBL/GenBank/DDBJ whole genome shotgun (WGS) entry which is preliminary data.</text>
</comment>
<feature type="modified residue" description="4-aspartylphosphate" evidence="6">
    <location>
        <position position="1160"/>
    </location>
</feature>
<dbReference type="InterPro" id="IPR011110">
    <property type="entry name" value="Reg_prop"/>
</dbReference>
<dbReference type="InterPro" id="IPR001789">
    <property type="entry name" value="Sig_transdc_resp-reg_receiver"/>
</dbReference>
<evidence type="ECO:0000259" key="9">
    <source>
        <dbReference type="PROSITE" id="PS01124"/>
    </source>
</evidence>
<dbReference type="PRINTS" id="PR00344">
    <property type="entry name" value="BCTRLSENSOR"/>
</dbReference>
<dbReference type="InterPro" id="IPR005467">
    <property type="entry name" value="His_kinase_dom"/>
</dbReference>
<keyword evidence="3 6" id="KW-0597">Phosphoprotein</keyword>
<dbReference type="PROSITE" id="PS50109">
    <property type="entry name" value="HIS_KIN"/>
    <property type="match status" value="1"/>
</dbReference>